<evidence type="ECO:0000256" key="2">
    <source>
        <dbReference type="ARBA" id="ARBA00022490"/>
    </source>
</evidence>
<dbReference type="SUPFAM" id="SSF51395">
    <property type="entry name" value="FMN-linked oxidoreductases"/>
    <property type="match status" value="1"/>
</dbReference>
<keyword evidence="7 11" id="KW-0521">NADP</keyword>
<dbReference type="Gene3D" id="3.20.20.70">
    <property type="entry name" value="Aldolase class I"/>
    <property type="match status" value="1"/>
</dbReference>
<dbReference type="GO" id="GO:0010181">
    <property type="term" value="F:FMN binding"/>
    <property type="evidence" value="ECO:0007669"/>
    <property type="project" value="UniProtKB-UniRule"/>
</dbReference>
<keyword evidence="4 11" id="KW-0288">FMN</keyword>
<reference evidence="13 14" key="1">
    <citation type="submission" date="2015-03" db="EMBL/GenBank/DDBJ databases">
        <authorList>
            <person name="Zheng J."/>
            <person name="Ganezle M."/>
        </authorList>
    </citation>
    <scope>NUCLEOTIDE SEQUENCE [LARGE SCALE GENOMIC DNA]</scope>
    <source>
        <strain evidence="13 14">LP38</strain>
    </source>
</reference>
<dbReference type="RefSeq" id="WP_045806643.1">
    <property type="nucleotide sequence ID" value="NZ_JZCR01000006.1"/>
</dbReference>
<protein>
    <recommendedName>
        <fullName evidence="11">Isopentenyl-diphosphate delta-isomerase</fullName>
        <shortName evidence="11">IPP isomerase</shortName>
        <ecNumber evidence="11">5.3.3.2</ecNumber>
    </recommendedName>
    <alternativeName>
        <fullName evidence="11">Isopentenyl diphosphate:dimethylallyl diphosphate isomerase</fullName>
    </alternativeName>
    <alternativeName>
        <fullName evidence="11">Isopentenyl pyrophosphate isomerase</fullName>
    </alternativeName>
    <alternativeName>
        <fullName evidence="11">Type 2 isopentenyl diphosphate isomerase</fullName>
        <shortName evidence="11">IDI-2</shortName>
    </alternativeName>
</protein>
<evidence type="ECO:0000256" key="10">
    <source>
        <dbReference type="ARBA" id="ARBA00025810"/>
    </source>
</evidence>
<dbReference type="GO" id="GO:0004452">
    <property type="term" value="F:isopentenyl-diphosphate delta-isomerase activity"/>
    <property type="evidence" value="ECO:0007669"/>
    <property type="project" value="UniProtKB-UniRule"/>
</dbReference>
<keyword evidence="3 11" id="KW-0285">Flavoprotein</keyword>
<feature type="binding site" evidence="11">
    <location>
        <position position="156"/>
    </location>
    <ligand>
        <name>Mg(2+)</name>
        <dbReference type="ChEBI" id="CHEBI:18420"/>
    </ligand>
</feature>
<dbReference type="Pfam" id="PF01070">
    <property type="entry name" value="FMN_dh"/>
    <property type="match status" value="1"/>
</dbReference>
<proteinExistence type="inferred from homology"/>
<keyword evidence="9 11" id="KW-0413">Isomerase</keyword>
<evidence type="ECO:0000256" key="1">
    <source>
        <dbReference type="ARBA" id="ARBA00001917"/>
    </source>
</evidence>
<evidence type="ECO:0000256" key="9">
    <source>
        <dbReference type="ARBA" id="ARBA00023235"/>
    </source>
</evidence>
<dbReference type="PANTHER" id="PTHR43665:SF1">
    <property type="entry name" value="ISOPENTENYL-DIPHOSPHATE DELTA-ISOMERASE"/>
    <property type="match status" value="1"/>
</dbReference>
<feature type="binding site" evidence="11">
    <location>
        <position position="217"/>
    </location>
    <ligand>
        <name>FMN</name>
        <dbReference type="ChEBI" id="CHEBI:58210"/>
    </ligand>
</feature>
<evidence type="ECO:0000259" key="12">
    <source>
        <dbReference type="Pfam" id="PF01070"/>
    </source>
</evidence>
<feature type="binding site" evidence="11">
    <location>
        <position position="187"/>
    </location>
    <ligand>
        <name>FMN</name>
        <dbReference type="ChEBI" id="CHEBI:58210"/>
    </ligand>
</feature>
<feature type="binding site" evidence="11">
    <location>
        <begin position="66"/>
        <end position="68"/>
    </location>
    <ligand>
        <name>FMN</name>
        <dbReference type="ChEBI" id="CHEBI:58210"/>
    </ligand>
</feature>
<keyword evidence="8 11" id="KW-0414">Isoprene biosynthesis</keyword>
<dbReference type="Proteomes" id="UP000033491">
    <property type="component" value="Unassembled WGS sequence"/>
</dbReference>
<name>A0A0F3RTW0_9LACO</name>
<dbReference type="NCBIfam" id="TIGR02151">
    <property type="entry name" value="IPP_isom_2"/>
    <property type="match status" value="1"/>
</dbReference>
<feature type="binding site" evidence="11">
    <location>
        <position position="96"/>
    </location>
    <ligand>
        <name>FMN</name>
        <dbReference type="ChEBI" id="CHEBI:58210"/>
    </ligand>
</feature>
<evidence type="ECO:0000256" key="5">
    <source>
        <dbReference type="ARBA" id="ARBA00022723"/>
    </source>
</evidence>
<comment type="cofactor">
    <cofactor evidence="11">
        <name>Mg(2+)</name>
        <dbReference type="ChEBI" id="CHEBI:18420"/>
    </cofactor>
</comment>
<comment type="similarity">
    <text evidence="11">Belongs to the IPP isomerase type 2 family.</text>
</comment>
<dbReference type="GO" id="GO:0000287">
    <property type="term" value="F:magnesium ion binding"/>
    <property type="evidence" value="ECO:0007669"/>
    <property type="project" value="UniProtKB-UniRule"/>
</dbReference>
<dbReference type="STRING" id="216463.VC81_02830"/>
<comment type="function">
    <text evidence="11">Involved in the biosynthesis of isoprenoids. Catalyzes the 1,3-allylic rearrangement of the homoallylic substrate isopentenyl (IPP) to its allylic isomer, dimethylallyl diphosphate (DMAPP).</text>
</comment>
<evidence type="ECO:0000256" key="7">
    <source>
        <dbReference type="ARBA" id="ARBA00022857"/>
    </source>
</evidence>
<organism evidence="13 14">
    <name type="scientific">Levilactobacillus spicheri</name>
    <dbReference type="NCBI Taxonomy" id="216463"/>
    <lineage>
        <taxon>Bacteria</taxon>
        <taxon>Bacillati</taxon>
        <taxon>Bacillota</taxon>
        <taxon>Bacilli</taxon>
        <taxon>Lactobacillales</taxon>
        <taxon>Lactobacillaceae</taxon>
        <taxon>Levilactobacillus</taxon>
    </lineage>
</organism>
<comment type="subcellular location">
    <subcellularLocation>
        <location evidence="11">Cytoplasm</location>
    </subcellularLocation>
</comment>
<comment type="catalytic activity">
    <reaction evidence="11">
        <text>isopentenyl diphosphate = dimethylallyl diphosphate</text>
        <dbReference type="Rhea" id="RHEA:23284"/>
        <dbReference type="ChEBI" id="CHEBI:57623"/>
        <dbReference type="ChEBI" id="CHEBI:128769"/>
        <dbReference type="EC" id="5.3.3.2"/>
    </reaction>
</comment>
<dbReference type="GO" id="GO:0008299">
    <property type="term" value="P:isoprenoid biosynthetic process"/>
    <property type="evidence" value="ECO:0007669"/>
    <property type="project" value="UniProtKB-UniRule"/>
</dbReference>
<feature type="binding site" evidence="11">
    <location>
        <position position="155"/>
    </location>
    <ligand>
        <name>substrate</name>
    </ligand>
</feature>
<keyword evidence="5 11" id="KW-0479">Metal-binding</keyword>
<dbReference type="EMBL" id="JZCR01000006">
    <property type="protein sequence ID" value="KJW13416.1"/>
    <property type="molecule type" value="Genomic_DNA"/>
</dbReference>
<evidence type="ECO:0000256" key="8">
    <source>
        <dbReference type="ARBA" id="ARBA00023229"/>
    </source>
</evidence>
<dbReference type="InterPro" id="IPR000262">
    <property type="entry name" value="FMN-dep_DH"/>
</dbReference>
<comment type="caution">
    <text evidence="11">Lacks conserved residue(s) required for the propagation of feature annotation.</text>
</comment>
<evidence type="ECO:0000313" key="14">
    <source>
        <dbReference type="Proteomes" id="UP000033491"/>
    </source>
</evidence>
<dbReference type="OrthoDB" id="9795032at2"/>
<comment type="cofactor">
    <cofactor evidence="11">
        <name>NADPH</name>
        <dbReference type="ChEBI" id="CHEBI:57783"/>
    </cofactor>
</comment>
<dbReference type="HAMAP" id="MF_00354">
    <property type="entry name" value="Idi_2"/>
    <property type="match status" value="1"/>
</dbReference>
<evidence type="ECO:0000256" key="11">
    <source>
        <dbReference type="HAMAP-Rule" id="MF_00354"/>
    </source>
</evidence>
<feature type="domain" description="FMN-dependent dehydrogenase" evidence="12">
    <location>
        <begin position="168"/>
        <end position="327"/>
    </location>
</feature>
<feature type="binding site" evidence="11">
    <location>
        <begin position="9"/>
        <end position="10"/>
    </location>
    <ligand>
        <name>substrate</name>
    </ligand>
</feature>
<dbReference type="PANTHER" id="PTHR43665">
    <property type="entry name" value="ISOPENTENYL-DIPHOSPHATE DELTA-ISOMERASE"/>
    <property type="match status" value="1"/>
</dbReference>
<feature type="binding site" evidence="11">
    <location>
        <position position="125"/>
    </location>
    <ligand>
        <name>FMN</name>
        <dbReference type="ChEBI" id="CHEBI:58210"/>
    </ligand>
</feature>
<evidence type="ECO:0000256" key="3">
    <source>
        <dbReference type="ARBA" id="ARBA00022630"/>
    </source>
</evidence>
<dbReference type="GO" id="GO:0005737">
    <property type="term" value="C:cytoplasm"/>
    <property type="evidence" value="ECO:0007669"/>
    <property type="project" value="UniProtKB-SubCell"/>
</dbReference>
<keyword evidence="6 11" id="KW-0460">Magnesium</keyword>
<comment type="caution">
    <text evidence="13">The sequence shown here is derived from an EMBL/GenBank/DDBJ whole genome shotgun (WGS) entry which is preliminary data.</text>
</comment>
<gene>
    <name evidence="11" type="primary">fni</name>
    <name evidence="13" type="ORF">VC81_02830</name>
</gene>
<dbReference type="PATRIC" id="fig|216463.3.peg.2386"/>
<dbReference type="EC" id="5.3.3.2" evidence="11"/>
<dbReference type="InterPro" id="IPR011179">
    <property type="entry name" value="IPdP_isomerase"/>
</dbReference>
<feature type="binding site" evidence="11">
    <location>
        <begin position="262"/>
        <end position="264"/>
    </location>
    <ligand>
        <name>FMN</name>
        <dbReference type="ChEBI" id="CHEBI:58210"/>
    </ligand>
</feature>
<evidence type="ECO:0000256" key="6">
    <source>
        <dbReference type="ARBA" id="ARBA00022842"/>
    </source>
</evidence>
<comment type="subunit">
    <text evidence="10 11">Homooctamer. Dimer of tetramers.</text>
</comment>
<dbReference type="GO" id="GO:0016491">
    <property type="term" value="F:oxidoreductase activity"/>
    <property type="evidence" value="ECO:0007669"/>
    <property type="project" value="InterPro"/>
</dbReference>
<dbReference type="AlphaFoldDB" id="A0A0F3RTW0"/>
<comment type="cofactor">
    <cofactor evidence="1 11">
        <name>FMN</name>
        <dbReference type="ChEBI" id="CHEBI:58210"/>
    </cofactor>
</comment>
<dbReference type="PIRSF" id="PIRSF003314">
    <property type="entry name" value="IPP_isomerase"/>
    <property type="match status" value="1"/>
</dbReference>
<dbReference type="CDD" id="cd02811">
    <property type="entry name" value="IDI-2_FMN"/>
    <property type="match status" value="1"/>
</dbReference>
<evidence type="ECO:0000256" key="4">
    <source>
        <dbReference type="ARBA" id="ARBA00022643"/>
    </source>
</evidence>
<dbReference type="GO" id="GO:0070402">
    <property type="term" value="F:NADPH binding"/>
    <property type="evidence" value="ECO:0007669"/>
    <property type="project" value="UniProtKB-UniRule"/>
</dbReference>
<feature type="binding site" evidence="11">
    <location>
        <begin position="283"/>
        <end position="284"/>
    </location>
    <ligand>
        <name>FMN</name>
        <dbReference type="ChEBI" id="CHEBI:58210"/>
    </ligand>
</feature>
<accession>A0A0F3RTW0</accession>
<sequence>MALSRHAHRKDEHLSLAEKFYADPATSQFDQLRFVHQSLPETAVAAVDLTTRLGALTLPVPIMIEAMTGGSPRTGQVNAQLGTIAAQTGMAVASGSQSIALKDAAAVATFTPLRENNPDGIVFANIGAGHTAHQAQAAVDMLAADALELHVNAAQELVMPEGDRDFTGWLDGIGETVALLDVPVIVKEVGFGMARETLEQLRGVGVQYVDLGGRGGTNFIDIENFRRPNKELAYLDGWGQSTVESLLEARAVPDLAVIATGGVRTPLDVAKALALGANVVGTAGQVLHSLIKTDAATTTQRLLDWQAQLKTLMTLLGVTDLAALRQQPLLYAPDLQAYAQQRHLPLK</sequence>
<dbReference type="InterPro" id="IPR013785">
    <property type="entry name" value="Aldolase_TIM"/>
</dbReference>
<evidence type="ECO:0000313" key="13">
    <source>
        <dbReference type="EMBL" id="KJW13416.1"/>
    </source>
</evidence>
<keyword evidence="2 11" id="KW-0963">Cytoplasm</keyword>